<dbReference type="AlphaFoldDB" id="A0AAX0WJI6"/>
<dbReference type="EMBL" id="PJLB01000008">
    <property type="protein sequence ID" value="PND02477.1"/>
    <property type="molecule type" value="Genomic_DNA"/>
</dbReference>
<comment type="caution">
    <text evidence="1">The sequence shown here is derived from an EMBL/GenBank/DDBJ whole genome shotgun (WGS) entry which is preliminary data.</text>
</comment>
<organism evidence="1 2">
    <name type="scientific">Akkermansia muciniphila</name>
    <dbReference type="NCBI Taxonomy" id="239935"/>
    <lineage>
        <taxon>Bacteria</taxon>
        <taxon>Pseudomonadati</taxon>
        <taxon>Verrucomicrobiota</taxon>
        <taxon>Verrucomicrobiia</taxon>
        <taxon>Verrucomicrobiales</taxon>
        <taxon>Akkermansiaceae</taxon>
        <taxon>Akkermansia</taxon>
    </lineage>
</organism>
<name>A0AAX0WJI6_9BACT</name>
<gene>
    <name evidence="1" type="ORF">CXT95_07405</name>
</gene>
<evidence type="ECO:0000313" key="1">
    <source>
        <dbReference type="EMBL" id="PND02477.1"/>
    </source>
</evidence>
<sequence>MPVTAPFVEQLLTNMAATAQDRVAIILKFMQYEVRRHTHGSHSGKTFRPCAEAGKSATAALGYEIIPALAILFSAHPLPNKENLLR</sequence>
<protein>
    <submittedName>
        <fullName evidence="1">Uncharacterized protein</fullName>
    </submittedName>
</protein>
<reference evidence="1 2" key="1">
    <citation type="journal article" date="2017" name="BMC Genomics">
        <title>Genome sequencing of 39 Akkermansia muciniphila isolates reveals its population structure, genomic and functional diverisity, and global distribution in mammalian gut microbiotas.</title>
        <authorList>
            <person name="Guo X."/>
            <person name="Li S."/>
            <person name="Zhang J."/>
            <person name="Wu F."/>
            <person name="Li X."/>
            <person name="Wu D."/>
            <person name="Zhang M."/>
            <person name="Ou Z."/>
            <person name="Jie Z."/>
            <person name="Yan Q."/>
            <person name="Li P."/>
            <person name="Yi J."/>
            <person name="Peng Y."/>
        </authorList>
    </citation>
    <scope>NUCLEOTIDE SEQUENCE [LARGE SCALE GENOMIC DNA]</scope>
    <source>
        <strain evidence="1 2">GP28</strain>
    </source>
</reference>
<proteinExistence type="predicted"/>
<accession>A0AAX0WJI6</accession>
<dbReference type="Proteomes" id="UP000236075">
    <property type="component" value="Unassembled WGS sequence"/>
</dbReference>
<evidence type="ECO:0000313" key="2">
    <source>
        <dbReference type="Proteomes" id="UP000236075"/>
    </source>
</evidence>